<dbReference type="PANTHER" id="PTHR22617">
    <property type="entry name" value="CHEMOTAXIS SENSOR HISTIDINE KINASE-RELATED"/>
    <property type="match status" value="1"/>
</dbReference>
<evidence type="ECO:0000313" key="4">
    <source>
        <dbReference type="Proteomes" id="UP000654452"/>
    </source>
</evidence>
<reference evidence="3 4" key="1">
    <citation type="submission" date="2021-01" db="EMBL/GenBank/DDBJ databases">
        <title>Azospirillum sp. YIM DDC1 draft genome.</title>
        <authorList>
            <person name="Wang Y.-X."/>
        </authorList>
    </citation>
    <scope>NUCLEOTIDE SEQUENCE [LARGE SCALE GENOMIC DNA]</scope>
    <source>
        <strain evidence="3 4">YIM DDC1</strain>
    </source>
</reference>
<gene>
    <name evidence="3" type="ORF">JJL56_25595</name>
</gene>
<protein>
    <submittedName>
        <fullName evidence="3">Chemotaxis protein CheW</fullName>
    </submittedName>
</protein>
<dbReference type="SMART" id="SM00260">
    <property type="entry name" value="CheW"/>
    <property type="match status" value="3"/>
</dbReference>
<evidence type="ECO:0000256" key="1">
    <source>
        <dbReference type="SAM" id="Phobius"/>
    </source>
</evidence>
<dbReference type="PANTHER" id="PTHR22617:SF23">
    <property type="entry name" value="CHEMOTAXIS PROTEIN CHEW"/>
    <property type="match status" value="1"/>
</dbReference>
<sequence>MAAIIRRDGVRSFVLFTVGGMGLALPLDGVLEILRPPVLVPIPLGPPGLEGLARRRGAVFPVIGLRRVLGLAGAEEEGTADGGTKAARLLIVRHNGQPVGLLVDRVSGLSAVDEDRIADAGTAPDPSIDADLLAGAILAGDGRDGALILDPGPLVERQFADFGRGGGLAGTADFSAAPQARTAAALRQDEEQLVVLTVAEQEFSLPVAAVREVVPVPEAVTRVPRARPHLLGLMTLRDALLPLVGLRELFGLGAAPDSTADRGLGKVAVLRTAEGLVGVVVEDVREILRVPRGRIDPVPSLMAREAEFEDMDGIARLDGGARLIPVLSAERLFRHGVGHGAGLGGDARGHEGEATVAREAEAEMVEAFVVFRLAGAEYGLPVAAVQEVLRRPDVVTPLPNAPDFVSGVTTLRGAVLPLVALRRLLRLPDGRENADDRCRVVVIAAGAARAGLLVDGMAGIVRIPDGAIESAPVVSQAQHRLIRRIGALESAGERRMILLMDPAELLDMDQLADLLTTV</sequence>
<dbReference type="Gene3D" id="2.30.30.40">
    <property type="entry name" value="SH3 Domains"/>
    <property type="match status" value="3"/>
</dbReference>
<dbReference type="InterPro" id="IPR002545">
    <property type="entry name" value="CheW-lke_dom"/>
</dbReference>
<dbReference type="EMBL" id="JAEPIV010000022">
    <property type="protein sequence ID" value="MBK4722231.1"/>
    <property type="molecule type" value="Genomic_DNA"/>
</dbReference>
<dbReference type="InterPro" id="IPR036061">
    <property type="entry name" value="CheW-like_dom_sf"/>
</dbReference>
<organism evidence="3 4">
    <name type="scientific">Azospirillum aestuarii</name>
    <dbReference type="NCBI Taxonomy" id="2802052"/>
    <lineage>
        <taxon>Bacteria</taxon>
        <taxon>Pseudomonadati</taxon>
        <taxon>Pseudomonadota</taxon>
        <taxon>Alphaproteobacteria</taxon>
        <taxon>Rhodospirillales</taxon>
        <taxon>Azospirillaceae</taxon>
        <taxon>Azospirillum</taxon>
    </lineage>
</organism>
<evidence type="ECO:0000313" key="3">
    <source>
        <dbReference type="EMBL" id="MBK4722231.1"/>
    </source>
</evidence>
<feature type="domain" description="CheW-like" evidence="2">
    <location>
        <begin position="10"/>
        <end position="160"/>
    </location>
</feature>
<feature type="domain" description="CheW-like" evidence="2">
    <location>
        <begin position="190"/>
        <end position="338"/>
    </location>
</feature>
<dbReference type="PROSITE" id="PS50851">
    <property type="entry name" value="CHEW"/>
    <property type="match status" value="3"/>
</dbReference>
<comment type="caution">
    <text evidence="3">The sequence shown here is derived from an EMBL/GenBank/DDBJ whole genome shotgun (WGS) entry which is preliminary data.</text>
</comment>
<dbReference type="Proteomes" id="UP000654452">
    <property type="component" value="Unassembled WGS sequence"/>
</dbReference>
<keyword evidence="1" id="KW-1133">Transmembrane helix</keyword>
<feature type="domain" description="CheW-like" evidence="2">
    <location>
        <begin position="365"/>
        <end position="511"/>
    </location>
</feature>
<name>A0ABS1I5N5_9PROT</name>
<evidence type="ECO:0000259" key="2">
    <source>
        <dbReference type="PROSITE" id="PS50851"/>
    </source>
</evidence>
<keyword evidence="1" id="KW-0472">Membrane</keyword>
<dbReference type="Gene3D" id="2.40.50.180">
    <property type="entry name" value="CheA-289, Domain 4"/>
    <property type="match status" value="3"/>
</dbReference>
<dbReference type="SUPFAM" id="SSF50341">
    <property type="entry name" value="CheW-like"/>
    <property type="match status" value="3"/>
</dbReference>
<dbReference type="InterPro" id="IPR039315">
    <property type="entry name" value="CheW"/>
</dbReference>
<keyword evidence="4" id="KW-1185">Reference proteome</keyword>
<feature type="transmembrane region" description="Helical" evidence="1">
    <location>
        <begin position="12"/>
        <end position="31"/>
    </location>
</feature>
<dbReference type="Pfam" id="PF01584">
    <property type="entry name" value="CheW"/>
    <property type="match status" value="3"/>
</dbReference>
<dbReference type="RefSeq" id="WP_200486802.1">
    <property type="nucleotide sequence ID" value="NZ_JAEPIV010000022.1"/>
</dbReference>
<keyword evidence="1" id="KW-0812">Transmembrane</keyword>
<accession>A0ABS1I5N5</accession>
<proteinExistence type="predicted"/>